<dbReference type="OrthoDB" id="9804723at2"/>
<dbReference type="InterPro" id="IPR050228">
    <property type="entry name" value="Carboxylesterase_BioH"/>
</dbReference>
<reference evidence="3 4" key="1">
    <citation type="submission" date="2018-04" db="EMBL/GenBank/DDBJ databases">
        <title>Genomic Encyclopedia of Archaeal and Bacterial Type Strains, Phase II (KMG-II): from individual species to whole genera.</title>
        <authorList>
            <person name="Goeker M."/>
        </authorList>
    </citation>
    <scope>NUCLEOTIDE SEQUENCE [LARGE SCALE GENOMIC DNA]</scope>
    <source>
        <strain evidence="3 4">DSM 29329</strain>
    </source>
</reference>
<comment type="caution">
    <text evidence="3">The sequence shown here is derived from an EMBL/GenBank/DDBJ whole genome shotgun (WGS) entry which is preliminary data.</text>
</comment>
<dbReference type="Proteomes" id="UP000244069">
    <property type="component" value="Unassembled WGS sequence"/>
</dbReference>
<dbReference type="AlphaFoldDB" id="A0A2T6B106"/>
<dbReference type="PANTHER" id="PTHR43194">
    <property type="entry name" value="HYDROLASE ALPHA/BETA FOLD FAMILY"/>
    <property type="match status" value="1"/>
</dbReference>
<evidence type="ECO:0000313" key="3">
    <source>
        <dbReference type="EMBL" id="PTX49703.1"/>
    </source>
</evidence>
<name>A0A2T6B106_9RHOB</name>
<dbReference type="PRINTS" id="PR00111">
    <property type="entry name" value="ABHYDROLASE"/>
</dbReference>
<sequence length="278" mass="30594">MPMITAQDGTPLFVKDWGDAVSTSPTIILIHGWPLNSDSWEYQAVRLAEEGYRVISYDRRGFGRSGQPWSGYNYDMLSDDLAAVIESLGLSDVTLVGFSMAGGEILRFMNRHNGHKVARVALVSSIAPFLLKTDDNPDGAPEDVFEGMKQNLRKDRQGFLQDFFKDFYGQGTEGGGVSQGQLDWSFQMAMMASPKATLDCVDAFGKTDLRGDLEFMTKPTLVIHGTADATVPIEPTAHQVVKHVEGATLKEYEGAPHGIPATHADRLFDDLLEFIKTT</sequence>
<gene>
    <name evidence="3" type="ORF">C8N44_10679</name>
</gene>
<accession>A0A2T6B106</accession>
<comment type="similarity">
    <text evidence="1">Belongs to the AB hydrolase superfamily. Bacterial non-heme haloperoxidase / perhydrolase family.</text>
</comment>
<organism evidence="3 4">
    <name type="scientific">Allosediminivita pacifica</name>
    <dbReference type="NCBI Taxonomy" id="1267769"/>
    <lineage>
        <taxon>Bacteria</taxon>
        <taxon>Pseudomonadati</taxon>
        <taxon>Pseudomonadota</taxon>
        <taxon>Alphaproteobacteria</taxon>
        <taxon>Rhodobacterales</taxon>
        <taxon>Paracoccaceae</taxon>
        <taxon>Allosediminivita</taxon>
    </lineage>
</organism>
<proteinExistence type="inferred from homology"/>
<dbReference type="RefSeq" id="WP_107975321.1">
    <property type="nucleotide sequence ID" value="NZ_BMEZ01000006.1"/>
</dbReference>
<keyword evidence="3" id="KW-0575">Peroxidase</keyword>
<protein>
    <submittedName>
        <fullName evidence="3">Non-heme chloroperoxidase</fullName>
    </submittedName>
</protein>
<keyword evidence="3" id="KW-0560">Oxidoreductase</keyword>
<dbReference type="PANTHER" id="PTHR43194:SF2">
    <property type="entry name" value="PEROXISOMAL MEMBRANE PROTEIN LPX1"/>
    <property type="match status" value="1"/>
</dbReference>
<dbReference type="GO" id="GO:0004601">
    <property type="term" value="F:peroxidase activity"/>
    <property type="evidence" value="ECO:0007669"/>
    <property type="project" value="UniProtKB-KW"/>
</dbReference>
<dbReference type="EMBL" id="QBKN01000006">
    <property type="protein sequence ID" value="PTX49703.1"/>
    <property type="molecule type" value="Genomic_DNA"/>
</dbReference>
<dbReference type="InterPro" id="IPR000073">
    <property type="entry name" value="AB_hydrolase_1"/>
</dbReference>
<dbReference type="FunFam" id="3.40.50.1820:FF:000205">
    <property type="entry name" value="Non-haem bromoperoxidase BPO-A2"/>
    <property type="match status" value="1"/>
</dbReference>
<dbReference type="Gene3D" id="3.40.50.1820">
    <property type="entry name" value="alpha/beta hydrolase"/>
    <property type="match status" value="1"/>
</dbReference>
<dbReference type="InterPro" id="IPR000639">
    <property type="entry name" value="Epox_hydrolase-like"/>
</dbReference>
<dbReference type="InterPro" id="IPR029058">
    <property type="entry name" value="AB_hydrolase_fold"/>
</dbReference>
<dbReference type="Pfam" id="PF00561">
    <property type="entry name" value="Abhydrolase_1"/>
    <property type="match status" value="1"/>
</dbReference>
<keyword evidence="4" id="KW-1185">Reference proteome</keyword>
<evidence type="ECO:0000256" key="1">
    <source>
        <dbReference type="ARBA" id="ARBA00038128"/>
    </source>
</evidence>
<evidence type="ECO:0000259" key="2">
    <source>
        <dbReference type="Pfam" id="PF00561"/>
    </source>
</evidence>
<evidence type="ECO:0000313" key="4">
    <source>
        <dbReference type="Proteomes" id="UP000244069"/>
    </source>
</evidence>
<feature type="domain" description="AB hydrolase-1" evidence="2">
    <location>
        <begin position="25"/>
        <end position="259"/>
    </location>
</feature>
<dbReference type="SUPFAM" id="SSF53474">
    <property type="entry name" value="alpha/beta-Hydrolases"/>
    <property type="match status" value="1"/>
</dbReference>
<dbReference type="PRINTS" id="PR00412">
    <property type="entry name" value="EPOXHYDRLASE"/>
</dbReference>